<dbReference type="Gene3D" id="1.10.3380.30">
    <property type="match status" value="1"/>
</dbReference>
<feature type="region of interest" description="Disordered" evidence="7">
    <location>
        <begin position="299"/>
        <end position="337"/>
    </location>
</feature>
<dbReference type="Pfam" id="PF13234">
    <property type="entry name" value="MTR4_beta-barrel"/>
    <property type="match status" value="1"/>
</dbReference>
<dbReference type="InterPro" id="IPR001650">
    <property type="entry name" value="Helicase_C-like"/>
</dbReference>
<dbReference type="InterPro" id="IPR025696">
    <property type="entry name" value="Beta-barrel_MTR4"/>
</dbReference>
<feature type="compositionally biased region" description="Low complexity" evidence="7">
    <location>
        <begin position="324"/>
        <end position="337"/>
    </location>
</feature>
<keyword evidence="6" id="KW-0539">Nucleus</keyword>
<evidence type="ECO:0000256" key="4">
    <source>
        <dbReference type="ARBA" id="ARBA00022806"/>
    </source>
</evidence>
<feature type="region of interest" description="Disordered" evidence="7">
    <location>
        <begin position="640"/>
        <end position="687"/>
    </location>
</feature>
<dbReference type="InterPro" id="IPR027417">
    <property type="entry name" value="P-loop_NTPase"/>
</dbReference>
<keyword evidence="5" id="KW-0067">ATP-binding</keyword>
<dbReference type="PROSITE" id="PS51192">
    <property type="entry name" value="HELICASE_ATP_BIND_1"/>
    <property type="match status" value="1"/>
</dbReference>
<dbReference type="FunFam" id="3.40.50.300:FF:000083">
    <property type="entry name" value="ATP-dependent RNA helicase DOB1"/>
    <property type="match status" value="1"/>
</dbReference>
<dbReference type="SMART" id="SM00490">
    <property type="entry name" value="HELICc"/>
    <property type="match status" value="1"/>
</dbReference>
<dbReference type="GO" id="GO:0000460">
    <property type="term" value="P:maturation of 5.8S rRNA"/>
    <property type="evidence" value="ECO:0007669"/>
    <property type="project" value="TreeGrafter"/>
</dbReference>
<gene>
    <name evidence="10" type="ORF">PPROV_000522400</name>
</gene>
<feature type="compositionally biased region" description="Gly residues" evidence="7">
    <location>
        <begin position="303"/>
        <end position="317"/>
    </location>
</feature>
<dbReference type="SMART" id="SM01142">
    <property type="entry name" value="DSHCT"/>
    <property type="match status" value="1"/>
</dbReference>
<keyword evidence="11" id="KW-1185">Reference proteome</keyword>
<reference evidence="10" key="1">
    <citation type="submission" date="2020-10" db="EMBL/GenBank/DDBJ databases">
        <title>Unveiling of a novel bifunctional photoreceptor, Dualchrome1, isolated from a cosmopolitan green alga.</title>
        <authorList>
            <person name="Suzuki S."/>
            <person name="Kawachi M."/>
        </authorList>
    </citation>
    <scope>NUCLEOTIDE SEQUENCE</scope>
    <source>
        <strain evidence="10">NIES 2893</strain>
    </source>
</reference>
<evidence type="ECO:0000256" key="2">
    <source>
        <dbReference type="ARBA" id="ARBA00022741"/>
    </source>
</evidence>
<dbReference type="InterPro" id="IPR012961">
    <property type="entry name" value="Ski2/MTR4_C"/>
</dbReference>
<evidence type="ECO:0000313" key="11">
    <source>
        <dbReference type="Proteomes" id="UP000660262"/>
    </source>
</evidence>
<evidence type="ECO:0000256" key="6">
    <source>
        <dbReference type="ARBA" id="ARBA00023242"/>
    </source>
</evidence>
<dbReference type="Proteomes" id="UP000660262">
    <property type="component" value="Unassembled WGS sequence"/>
</dbReference>
<dbReference type="OrthoDB" id="64767at2759"/>
<evidence type="ECO:0000259" key="8">
    <source>
        <dbReference type="PROSITE" id="PS51192"/>
    </source>
</evidence>
<dbReference type="GO" id="GO:0003724">
    <property type="term" value="F:RNA helicase activity"/>
    <property type="evidence" value="ECO:0007669"/>
    <property type="project" value="InterPro"/>
</dbReference>
<proteinExistence type="predicted"/>
<dbReference type="GO" id="GO:0005524">
    <property type="term" value="F:ATP binding"/>
    <property type="evidence" value="ECO:0007669"/>
    <property type="project" value="UniProtKB-KW"/>
</dbReference>
<feature type="domain" description="Helicase C-terminal" evidence="9">
    <location>
        <begin position="338"/>
        <end position="553"/>
    </location>
</feature>
<name>A0A830HMS3_9CHLO</name>
<sequence length="1255" mass="136382">MHDHLVVHPRSSASPKGGASSSFREDARDPSVYGTLDDPFYKGTPARTWSFPLDTFQSQACACVERSESVLVAAHTSAGKTVVAEYAVAKALQENARVIYTSPLKALSNQKFRELSEEFNTNKDGKQEQNVGIMTGDVTLHTNAPVLVMTTEIMRSMMYKGNDEVMGSVRYVVFDEVHYMTDKERGVVWEETIIMMPSNVTMVFLSATLANAHDFASWIASVHNQPCHVISTSKRPTPLVHYGFPCVASGPSKGAPPGSSPPPPKESTGLYLVVDENGRFVDESFDKLSAVIATHHASTTTTAGGGQHGGGGGGSGDGAPPPSSSSKPARAKPASPKDLQRIMKLLHARDLHPAIVFAFSRRECEHNALQVSKLDFLPDEESKAQVASIYDAALMSLPEADRSFAPLASLKPLLQRGVGVHHSGLLPMVKEVVEILFQEGFLRVLFTTETFAMGLNMPARTVVFTSLSKFDGEKVRHVSSGEYIQMSGRAGRRGVDSVGMVIFLATYDPPENVDAQTSIVGLDKEVFKSIMLGKPKPLVSEFRLTYYTLLNLIRRSASGSMSGSWTGVMAASGASKGKRKRGVQGDASPSQAAAASALSYQEHVISMSFHAHQRESVCRRMRREASQLLKRAQRLEAGLVNLDDSDDDAMDNSYDEEAEDGENDNDNDSDEDGEMDDAGKESAGDGANANAFSRACDARDVLLNKLRKVEDAYYKCLRKAVDYKKNAPLMEAHLQAGRMVKVRLRERDVETDWGWGIVLAVMHKDATWLSSGGTGASSKVGDMVVDVLVEAAPRSSPREDAVPPRWRTVLYAGRSADARSLPPPPEAEPLPSVSDAAYSEMCPVRFPLSAIVGISAGRLSLPRDLTQLSSRQAVLSSLREMQRRFPKGLPRLHPVEDMKLTIAHFATQIKDSGKDKQHKRRAAVVSCAEKHKDVCKLEEELGANAAFQAAFDAFVAPKASGGGPSGKDSKHKEITWEGKRADGVAALDPRVLLASSELRRRAARLREAAEQTSLAAFRRELNARKRVLRSLGHLEVHRETGDGTTAPAAAAEPIVDLTMDDDASGDAPGTFDVVTLKGRAACHVDIADELLTTELLFNGGFNALTVPQLCALCSCLLPETEKTAEAIKLRSELQSTLEMLQEAATRVAEVAFDCGVAPPEAERETFVSKYVESFQSGLMDVAFEWSRGLKTFAEIADMTDLFEGSIVRSLRRLVEFLDNLHNACVEVGESSLAEKFEEAHKSISRGIVHANSLYL</sequence>
<feature type="domain" description="Helicase ATP-binding" evidence="8">
    <location>
        <begin position="61"/>
        <end position="227"/>
    </location>
</feature>
<dbReference type="PANTHER" id="PTHR12131:SF7">
    <property type="entry name" value="EXOSOME RNA HELICASE MTR4"/>
    <property type="match status" value="1"/>
</dbReference>
<evidence type="ECO:0000313" key="10">
    <source>
        <dbReference type="EMBL" id="GHP06479.1"/>
    </source>
</evidence>
<feature type="region of interest" description="Disordered" evidence="7">
    <location>
        <begin position="1"/>
        <end position="30"/>
    </location>
</feature>
<comment type="subcellular location">
    <subcellularLocation>
        <location evidence="1">Nucleus</location>
    </subcellularLocation>
</comment>
<organism evidence="10 11">
    <name type="scientific">Pycnococcus provasolii</name>
    <dbReference type="NCBI Taxonomy" id="41880"/>
    <lineage>
        <taxon>Eukaryota</taxon>
        <taxon>Viridiplantae</taxon>
        <taxon>Chlorophyta</taxon>
        <taxon>Pseudoscourfieldiophyceae</taxon>
        <taxon>Pseudoscourfieldiales</taxon>
        <taxon>Pycnococcaceae</taxon>
        <taxon>Pycnococcus</taxon>
    </lineage>
</organism>
<keyword evidence="2" id="KW-0547">Nucleotide-binding</keyword>
<keyword evidence="3" id="KW-0378">Hydrolase</keyword>
<dbReference type="GO" id="GO:0006401">
    <property type="term" value="P:RNA catabolic process"/>
    <property type="evidence" value="ECO:0007669"/>
    <property type="project" value="InterPro"/>
</dbReference>
<evidence type="ECO:0000256" key="3">
    <source>
        <dbReference type="ARBA" id="ARBA00022801"/>
    </source>
</evidence>
<dbReference type="GO" id="GO:0003723">
    <property type="term" value="F:RNA binding"/>
    <property type="evidence" value="ECO:0007669"/>
    <property type="project" value="InterPro"/>
</dbReference>
<dbReference type="Gene3D" id="2.40.30.300">
    <property type="match status" value="1"/>
</dbReference>
<dbReference type="CDD" id="cd18795">
    <property type="entry name" value="SF2_C_Ski2"/>
    <property type="match status" value="1"/>
</dbReference>
<accession>A0A830HMS3</accession>
<dbReference type="EMBL" id="BNJQ01000013">
    <property type="protein sequence ID" value="GHP06479.1"/>
    <property type="molecule type" value="Genomic_DNA"/>
</dbReference>
<keyword evidence="4" id="KW-0347">Helicase</keyword>
<dbReference type="GO" id="GO:0005634">
    <property type="term" value="C:nucleus"/>
    <property type="evidence" value="ECO:0007669"/>
    <property type="project" value="UniProtKB-SubCell"/>
</dbReference>
<dbReference type="InterPro" id="IPR016438">
    <property type="entry name" value="SKI2-like"/>
</dbReference>
<dbReference type="InterPro" id="IPR050699">
    <property type="entry name" value="RNA-DNA_Helicase"/>
</dbReference>
<dbReference type="GO" id="GO:0016787">
    <property type="term" value="F:hydrolase activity"/>
    <property type="evidence" value="ECO:0007669"/>
    <property type="project" value="UniProtKB-KW"/>
</dbReference>
<evidence type="ECO:0000256" key="1">
    <source>
        <dbReference type="ARBA" id="ARBA00004123"/>
    </source>
</evidence>
<dbReference type="Gene3D" id="3.40.50.300">
    <property type="entry name" value="P-loop containing nucleotide triphosphate hydrolases"/>
    <property type="match status" value="2"/>
</dbReference>
<feature type="compositionally biased region" description="Low complexity" evidence="7">
    <location>
        <begin position="11"/>
        <end position="22"/>
    </location>
</feature>
<dbReference type="InterPro" id="IPR014001">
    <property type="entry name" value="Helicase_ATP-bd"/>
</dbReference>
<dbReference type="PANTHER" id="PTHR12131">
    <property type="entry name" value="ATP-DEPENDENT RNA AND DNA HELICASE"/>
    <property type="match status" value="1"/>
</dbReference>
<dbReference type="SMART" id="SM00487">
    <property type="entry name" value="DEXDc"/>
    <property type="match status" value="1"/>
</dbReference>
<evidence type="ECO:0000256" key="5">
    <source>
        <dbReference type="ARBA" id="ARBA00022840"/>
    </source>
</evidence>
<feature type="compositionally biased region" description="Acidic residues" evidence="7">
    <location>
        <begin position="643"/>
        <end position="676"/>
    </location>
</feature>
<dbReference type="PIRSF" id="PIRSF005198">
    <property type="entry name" value="Antiviral_helicase_SKI2"/>
    <property type="match status" value="1"/>
</dbReference>
<evidence type="ECO:0000259" key="9">
    <source>
        <dbReference type="PROSITE" id="PS51194"/>
    </source>
</evidence>
<dbReference type="Pfam" id="PF08148">
    <property type="entry name" value="DSHCT"/>
    <property type="match status" value="1"/>
</dbReference>
<dbReference type="Pfam" id="PF00270">
    <property type="entry name" value="DEAD"/>
    <property type="match status" value="1"/>
</dbReference>
<dbReference type="AlphaFoldDB" id="A0A830HMS3"/>
<dbReference type="PROSITE" id="PS51194">
    <property type="entry name" value="HELICASE_CTER"/>
    <property type="match status" value="1"/>
</dbReference>
<comment type="caution">
    <text evidence="10">The sequence shown here is derived from an EMBL/GenBank/DDBJ whole genome shotgun (WGS) entry which is preliminary data.</text>
</comment>
<dbReference type="SUPFAM" id="SSF52540">
    <property type="entry name" value="P-loop containing nucleoside triphosphate hydrolases"/>
    <property type="match status" value="1"/>
</dbReference>
<evidence type="ECO:0000256" key="7">
    <source>
        <dbReference type="SAM" id="MobiDB-lite"/>
    </source>
</evidence>
<dbReference type="InterPro" id="IPR011545">
    <property type="entry name" value="DEAD/DEAH_box_helicase_dom"/>
</dbReference>
<dbReference type="Pfam" id="PF00271">
    <property type="entry name" value="Helicase_C"/>
    <property type="match status" value="1"/>
</dbReference>
<protein>
    <submittedName>
        <fullName evidence="10">Uncharacterized protein</fullName>
    </submittedName>
</protein>